<evidence type="ECO:0000256" key="1">
    <source>
        <dbReference type="SAM" id="SignalP"/>
    </source>
</evidence>
<reference evidence="2 3" key="1">
    <citation type="submission" date="2024-04" db="EMBL/GenBank/DDBJ databases">
        <title>Albibacterium profundi sp. nov., isolated from sediment of the Challenger Deep of Mariana Trench.</title>
        <authorList>
            <person name="Wang Y."/>
        </authorList>
    </citation>
    <scope>NUCLEOTIDE SEQUENCE [LARGE SCALE GENOMIC DNA]</scope>
    <source>
        <strain evidence="2 3">RHL897</strain>
    </source>
</reference>
<evidence type="ECO:0000313" key="3">
    <source>
        <dbReference type="Proteomes" id="UP001580928"/>
    </source>
</evidence>
<name>A0ABV5CEL0_9SPHI</name>
<dbReference type="EMBL" id="JBBVGT010000002">
    <property type="protein sequence ID" value="MFB5945936.1"/>
    <property type="molecule type" value="Genomic_DNA"/>
</dbReference>
<organism evidence="2 3">
    <name type="scientific">Albibacterium profundi</name>
    <dbReference type="NCBI Taxonomy" id="3134906"/>
    <lineage>
        <taxon>Bacteria</taxon>
        <taxon>Pseudomonadati</taxon>
        <taxon>Bacteroidota</taxon>
        <taxon>Sphingobacteriia</taxon>
        <taxon>Sphingobacteriales</taxon>
        <taxon>Sphingobacteriaceae</taxon>
        <taxon>Albibacterium</taxon>
    </lineage>
</organism>
<proteinExistence type="predicted"/>
<feature type="signal peptide" evidence="1">
    <location>
        <begin position="1"/>
        <end position="20"/>
    </location>
</feature>
<accession>A0ABV5CEL0</accession>
<evidence type="ECO:0000313" key="2">
    <source>
        <dbReference type="EMBL" id="MFB5945936.1"/>
    </source>
</evidence>
<protein>
    <recommendedName>
        <fullName evidence="4">Outer membrane protein beta-barrel domain-containing protein</fullName>
    </recommendedName>
</protein>
<keyword evidence="3" id="KW-1185">Reference proteome</keyword>
<comment type="caution">
    <text evidence="2">The sequence shown here is derived from an EMBL/GenBank/DDBJ whole genome shotgun (WGS) entry which is preliminary data.</text>
</comment>
<sequence length="190" mass="19597">MKHFMLILGAITLSVSTALGQIETTPQTSSAVGTAPIQQGNWMVGGGIGSLGYDFDSEVFNIALEPGAGYFVSDGVALGLKLIANFQTIKDGDNPFSYGLLPFARYYFPEGASATNRFFAEAKAGIAGSRGGDDVNFGFGAGLGYAHFISQTVALEALAGYNDLSGASASGTQGGLGLTVGFQIYLPGQR</sequence>
<gene>
    <name evidence="2" type="ORF">WKR92_08830</name>
</gene>
<feature type="chain" id="PRO_5045769066" description="Outer membrane protein beta-barrel domain-containing protein" evidence="1">
    <location>
        <begin position="21"/>
        <end position="190"/>
    </location>
</feature>
<dbReference type="RefSeq" id="WP_375557467.1">
    <property type="nucleotide sequence ID" value="NZ_JBBVGT010000002.1"/>
</dbReference>
<dbReference type="Proteomes" id="UP001580928">
    <property type="component" value="Unassembled WGS sequence"/>
</dbReference>
<keyword evidence="1" id="KW-0732">Signal</keyword>
<evidence type="ECO:0008006" key="4">
    <source>
        <dbReference type="Google" id="ProtNLM"/>
    </source>
</evidence>
<dbReference type="SUPFAM" id="SSF56925">
    <property type="entry name" value="OMPA-like"/>
    <property type="match status" value="1"/>
</dbReference>
<dbReference type="InterPro" id="IPR011250">
    <property type="entry name" value="OMP/PagP_B-barrel"/>
</dbReference>